<dbReference type="GeneID" id="25907552"/>
<dbReference type="Proteomes" id="UP000054560">
    <property type="component" value="Unassembled WGS sequence"/>
</dbReference>
<sequence>MTTRKKGRKDDGPDGDDQRLHGMRETDTSVDEILESDKKIADFTARMLNAEEDATLAMDQGRINQASLRMTIAKHFQSKIDTELRIVYAEKTVNSKKFVKDIGVT</sequence>
<evidence type="ECO:0000256" key="1">
    <source>
        <dbReference type="SAM" id="MobiDB-lite"/>
    </source>
</evidence>
<evidence type="ECO:0000313" key="2">
    <source>
        <dbReference type="EMBL" id="KNC80594.1"/>
    </source>
</evidence>
<evidence type="ECO:0000313" key="3">
    <source>
        <dbReference type="Proteomes" id="UP000054560"/>
    </source>
</evidence>
<keyword evidence="3" id="KW-1185">Reference proteome</keyword>
<proteinExistence type="predicted"/>
<dbReference type="RefSeq" id="XP_014154496.1">
    <property type="nucleotide sequence ID" value="XM_014299021.1"/>
</dbReference>
<reference evidence="2 3" key="1">
    <citation type="submission" date="2011-02" db="EMBL/GenBank/DDBJ databases">
        <title>The Genome Sequence of Sphaeroforma arctica JP610.</title>
        <authorList>
            <consortium name="The Broad Institute Genome Sequencing Platform"/>
            <person name="Russ C."/>
            <person name="Cuomo C."/>
            <person name="Young S.K."/>
            <person name="Zeng Q."/>
            <person name="Gargeya S."/>
            <person name="Alvarado L."/>
            <person name="Berlin A."/>
            <person name="Chapman S.B."/>
            <person name="Chen Z."/>
            <person name="Freedman E."/>
            <person name="Gellesch M."/>
            <person name="Goldberg J."/>
            <person name="Griggs A."/>
            <person name="Gujja S."/>
            <person name="Heilman E."/>
            <person name="Heiman D."/>
            <person name="Howarth C."/>
            <person name="Mehta T."/>
            <person name="Neiman D."/>
            <person name="Pearson M."/>
            <person name="Roberts A."/>
            <person name="Saif S."/>
            <person name="Shea T."/>
            <person name="Shenoy N."/>
            <person name="Sisk P."/>
            <person name="Stolte C."/>
            <person name="Sykes S."/>
            <person name="White J."/>
            <person name="Yandava C."/>
            <person name="Burger G."/>
            <person name="Gray M.W."/>
            <person name="Holland P.W.H."/>
            <person name="King N."/>
            <person name="Lang F.B.F."/>
            <person name="Roger A.J."/>
            <person name="Ruiz-Trillo I."/>
            <person name="Haas B."/>
            <person name="Nusbaum C."/>
            <person name="Birren B."/>
        </authorList>
    </citation>
    <scope>NUCLEOTIDE SEQUENCE [LARGE SCALE GENOMIC DNA]</scope>
    <source>
        <strain evidence="2 3">JP610</strain>
    </source>
</reference>
<gene>
    <name evidence="2" type="ORF">SARC_07048</name>
</gene>
<dbReference type="AlphaFoldDB" id="A0A0L0FVF0"/>
<protein>
    <submittedName>
        <fullName evidence="2">Uncharacterized protein</fullName>
    </submittedName>
</protein>
<feature type="compositionally biased region" description="Basic and acidic residues" evidence="1">
    <location>
        <begin position="8"/>
        <end position="27"/>
    </location>
</feature>
<dbReference type="EMBL" id="KQ242131">
    <property type="protein sequence ID" value="KNC80594.1"/>
    <property type="molecule type" value="Genomic_DNA"/>
</dbReference>
<name>A0A0L0FVF0_9EUKA</name>
<accession>A0A0L0FVF0</accession>
<feature type="region of interest" description="Disordered" evidence="1">
    <location>
        <begin position="1"/>
        <end position="28"/>
    </location>
</feature>
<organism evidence="2 3">
    <name type="scientific">Sphaeroforma arctica JP610</name>
    <dbReference type="NCBI Taxonomy" id="667725"/>
    <lineage>
        <taxon>Eukaryota</taxon>
        <taxon>Ichthyosporea</taxon>
        <taxon>Ichthyophonida</taxon>
        <taxon>Sphaeroforma</taxon>
    </lineage>
</organism>